<evidence type="ECO:0000313" key="2">
    <source>
        <dbReference type="EMBL" id="MPN57411.1"/>
    </source>
</evidence>
<reference evidence="2" key="1">
    <citation type="submission" date="2019-08" db="EMBL/GenBank/DDBJ databases">
        <authorList>
            <person name="Kucharzyk K."/>
            <person name="Murdoch R.W."/>
            <person name="Higgins S."/>
            <person name="Loffler F."/>
        </authorList>
    </citation>
    <scope>NUCLEOTIDE SEQUENCE</scope>
</reference>
<gene>
    <name evidence="2" type="ORF">SDC9_205105</name>
</gene>
<dbReference type="NCBIfam" id="NF041553">
    <property type="entry name" value="CBO2463_dom"/>
    <property type="match status" value="1"/>
</dbReference>
<evidence type="ECO:0000256" key="1">
    <source>
        <dbReference type="SAM" id="MobiDB-lite"/>
    </source>
</evidence>
<protein>
    <submittedName>
        <fullName evidence="2">Uncharacterized protein</fullName>
    </submittedName>
</protein>
<comment type="caution">
    <text evidence="2">The sequence shown here is derived from an EMBL/GenBank/DDBJ whole genome shotgun (WGS) entry which is preliminary data.</text>
</comment>
<dbReference type="AlphaFoldDB" id="A0A645J1F0"/>
<organism evidence="2">
    <name type="scientific">bioreactor metagenome</name>
    <dbReference type="NCBI Taxonomy" id="1076179"/>
    <lineage>
        <taxon>unclassified sequences</taxon>
        <taxon>metagenomes</taxon>
        <taxon>ecological metagenomes</taxon>
    </lineage>
</organism>
<feature type="region of interest" description="Disordered" evidence="1">
    <location>
        <begin position="74"/>
        <end position="96"/>
    </location>
</feature>
<accession>A0A645J1F0</accession>
<sequence length="96" mass="10895">MEKLKYLSTEHYQEGIIVEVTDGGVALDLKGRLGHVRLPRRMIITDWPLQVGMEVGFVMSYPEVLSGEIDETYQQNSIRKHQEETNGFDDNQGSAV</sequence>
<dbReference type="EMBL" id="VSSQ01128904">
    <property type="protein sequence ID" value="MPN57411.1"/>
    <property type="molecule type" value="Genomic_DNA"/>
</dbReference>
<proteinExistence type="predicted"/>
<dbReference type="InterPro" id="IPR048108">
    <property type="entry name" value="CBO2463_dom"/>
</dbReference>
<name>A0A645J1F0_9ZZZZ</name>